<sequence>MKYKLILIVLVIFALQGCGKKYKITPENLNVAHVNQFYHQVIHISGGKVIDKHKPLNTDIPKDLGVEVRPVDDLDGYNRIEIKGTPRYKGTFTVHISAGFYAGGDAEIDKKYTFIVQE</sequence>
<comment type="caution">
    <text evidence="1">The sequence shown here is derived from an EMBL/GenBank/DDBJ whole genome shotgun (WGS) entry which is preliminary data.</text>
</comment>
<gene>
    <name evidence="1" type="ORF">F957_03487</name>
</gene>
<dbReference type="RefSeq" id="WP_016543125.1">
    <property type="nucleotide sequence ID" value="NZ_ASQH01000027.1"/>
</dbReference>
<dbReference type="EMBL" id="ATGG01000033">
    <property type="protein sequence ID" value="EPF74391.1"/>
    <property type="molecule type" value="Genomic_DNA"/>
</dbReference>
<evidence type="ECO:0000313" key="1">
    <source>
        <dbReference type="EMBL" id="EPF74391.1"/>
    </source>
</evidence>
<evidence type="ECO:0008006" key="3">
    <source>
        <dbReference type="Google" id="ProtNLM"/>
    </source>
</evidence>
<keyword evidence="2" id="KW-1185">Reference proteome</keyword>
<evidence type="ECO:0000313" key="2">
    <source>
        <dbReference type="Proteomes" id="UP000014523"/>
    </source>
</evidence>
<accession>A0A829HCX4</accession>
<organism evidence="1 2">
    <name type="scientific">Acinetobacter gyllenbergii CIP 110306 = MTCC 11365</name>
    <dbReference type="NCBI Taxonomy" id="1217657"/>
    <lineage>
        <taxon>Bacteria</taxon>
        <taxon>Pseudomonadati</taxon>
        <taxon>Pseudomonadota</taxon>
        <taxon>Gammaproteobacteria</taxon>
        <taxon>Moraxellales</taxon>
        <taxon>Moraxellaceae</taxon>
        <taxon>Acinetobacter</taxon>
    </lineage>
</organism>
<reference evidence="1 2" key="1">
    <citation type="submission" date="2013-06" db="EMBL/GenBank/DDBJ databases">
        <title>The Genome Sequence of Acinetobacter gyllenbergii CIP 110306.</title>
        <authorList>
            <consortium name="The Broad Institute Genome Sequencing Platform"/>
            <consortium name="The Broad Institute Genome Sequencing Center for Infectious Disease"/>
            <person name="Cerqueira G."/>
            <person name="Feldgarden M."/>
            <person name="Courvalin P."/>
            <person name="Perichon B."/>
            <person name="Grillot-Courvalin C."/>
            <person name="Clermont D."/>
            <person name="Rocha E."/>
            <person name="Yoon E.-J."/>
            <person name="Nemec A."/>
            <person name="Young S.K."/>
            <person name="Zeng Q."/>
            <person name="Gargeya S."/>
            <person name="Fitzgerald M."/>
            <person name="Abouelleil A."/>
            <person name="Alvarado L."/>
            <person name="Berlin A.M."/>
            <person name="Chapman S.B."/>
            <person name="Dewar J."/>
            <person name="Goldberg J."/>
            <person name="Griggs A."/>
            <person name="Gujja S."/>
            <person name="Hansen M."/>
            <person name="Howarth C."/>
            <person name="Imamovic A."/>
            <person name="Larimer J."/>
            <person name="McCowan C."/>
            <person name="Murphy C."/>
            <person name="Pearson M."/>
            <person name="Priest M."/>
            <person name="Roberts A."/>
            <person name="Saif S."/>
            <person name="Shea T."/>
            <person name="Sykes S."/>
            <person name="Wortman J."/>
            <person name="Nusbaum C."/>
            <person name="Birren B."/>
        </authorList>
    </citation>
    <scope>NUCLEOTIDE SEQUENCE [LARGE SCALE GENOMIC DNA]</scope>
    <source>
        <strain evidence="1 2">CIP 110306</strain>
    </source>
</reference>
<proteinExistence type="predicted"/>
<name>A0A829HCX4_9GAMM</name>
<protein>
    <recommendedName>
        <fullName evidence="3">Lipoprotein</fullName>
    </recommendedName>
</protein>
<dbReference type="AlphaFoldDB" id="A0A829HCX4"/>
<dbReference type="PROSITE" id="PS51257">
    <property type="entry name" value="PROKAR_LIPOPROTEIN"/>
    <property type="match status" value="1"/>
</dbReference>
<dbReference type="Proteomes" id="UP000014523">
    <property type="component" value="Unassembled WGS sequence"/>
</dbReference>